<dbReference type="SUPFAM" id="SSF55797">
    <property type="entry name" value="PR-1-like"/>
    <property type="match status" value="1"/>
</dbReference>
<evidence type="ECO:0000256" key="1">
    <source>
        <dbReference type="SAM" id="MobiDB-lite"/>
    </source>
</evidence>
<name>A0A1F4UJM3_UNCKA</name>
<organism evidence="4 5">
    <name type="scientific">candidate division WWE3 bacterium RBG_19FT_COMBO_34_6</name>
    <dbReference type="NCBI Taxonomy" id="1802612"/>
    <lineage>
        <taxon>Bacteria</taxon>
        <taxon>Katanobacteria</taxon>
    </lineage>
</organism>
<keyword evidence="2" id="KW-1133">Transmembrane helix</keyword>
<evidence type="ECO:0000313" key="5">
    <source>
        <dbReference type="Proteomes" id="UP000178615"/>
    </source>
</evidence>
<feature type="transmembrane region" description="Helical" evidence="2">
    <location>
        <begin position="272"/>
        <end position="291"/>
    </location>
</feature>
<dbReference type="AlphaFoldDB" id="A0A1F4UJM3"/>
<gene>
    <name evidence="4" type="ORF">A2V49_00110</name>
</gene>
<reference evidence="4 5" key="1">
    <citation type="journal article" date="2016" name="Nat. Commun.">
        <title>Thousands of microbial genomes shed light on interconnected biogeochemical processes in an aquifer system.</title>
        <authorList>
            <person name="Anantharaman K."/>
            <person name="Brown C.T."/>
            <person name="Hug L.A."/>
            <person name="Sharon I."/>
            <person name="Castelle C.J."/>
            <person name="Probst A.J."/>
            <person name="Thomas B.C."/>
            <person name="Singh A."/>
            <person name="Wilkins M.J."/>
            <person name="Karaoz U."/>
            <person name="Brodie E.L."/>
            <person name="Williams K.H."/>
            <person name="Hubbard S.S."/>
            <person name="Banfield J.F."/>
        </authorList>
    </citation>
    <scope>NUCLEOTIDE SEQUENCE [LARGE SCALE GENOMIC DNA]</scope>
</reference>
<feature type="compositionally biased region" description="Acidic residues" evidence="1">
    <location>
        <begin position="237"/>
        <end position="247"/>
    </location>
</feature>
<proteinExistence type="predicted"/>
<dbReference type="EMBL" id="MEUV01000046">
    <property type="protein sequence ID" value="OGC45178.1"/>
    <property type="molecule type" value="Genomic_DNA"/>
</dbReference>
<dbReference type="CDD" id="cd05379">
    <property type="entry name" value="CAP_bacterial"/>
    <property type="match status" value="1"/>
</dbReference>
<dbReference type="Gene3D" id="3.40.33.10">
    <property type="entry name" value="CAP"/>
    <property type="match status" value="1"/>
</dbReference>
<dbReference type="PANTHER" id="PTHR31157:SF1">
    <property type="entry name" value="SCP DOMAIN-CONTAINING PROTEIN"/>
    <property type="match status" value="1"/>
</dbReference>
<accession>A0A1F4UJM3</accession>
<keyword evidence="2" id="KW-0472">Membrane</keyword>
<feature type="domain" description="SCP" evidence="3">
    <location>
        <begin position="77"/>
        <end position="195"/>
    </location>
</feature>
<dbReference type="InterPro" id="IPR035940">
    <property type="entry name" value="CAP_sf"/>
</dbReference>
<dbReference type="InterPro" id="IPR014044">
    <property type="entry name" value="CAP_dom"/>
</dbReference>
<keyword evidence="2" id="KW-0812">Transmembrane</keyword>
<feature type="region of interest" description="Disordered" evidence="1">
    <location>
        <begin position="215"/>
        <end position="250"/>
    </location>
</feature>
<dbReference type="Pfam" id="PF00188">
    <property type="entry name" value="CAP"/>
    <property type="match status" value="1"/>
</dbReference>
<dbReference type="PANTHER" id="PTHR31157">
    <property type="entry name" value="SCP DOMAIN-CONTAINING PROTEIN"/>
    <property type="match status" value="1"/>
</dbReference>
<evidence type="ECO:0000313" key="4">
    <source>
        <dbReference type="EMBL" id="OGC45178.1"/>
    </source>
</evidence>
<comment type="caution">
    <text evidence="4">The sequence shown here is derived from an EMBL/GenBank/DDBJ whole genome shotgun (WGS) entry which is preliminary data.</text>
</comment>
<feature type="transmembrane region" description="Helical" evidence="2">
    <location>
        <begin position="39"/>
        <end position="57"/>
    </location>
</feature>
<protein>
    <recommendedName>
        <fullName evidence="3">SCP domain-containing protein</fullName>
    </recommendedName>
</protein>
<evidence type="ECO:0000256" key="2">
    <source>
        <dbReference type="SAM" id="Phobius"/>
    </source>
</evidence>
<sequence length="327" mass="36559">MMLAQSLNENEKIDKYRFIYHFIPHKTYRTRAHLLTHHALLGYCLGLFFVIVTMRFLPKITPGILGYASNIRIEELLRYTNEERAKHGLKSLKLNGVLSSAAENKANDMFKIGYWSHVSPTGTKPWDFILGEGYDYVYAGENLAKNFSNSKDVVQAWYESPSHKENLLSANYDDIGFAIVNGVLNGYETTLVVQMFGRSKTPSLVASANKNVEITTESISTENTKEQEIPPPVSEPDSQEGAEEPSEENYIQEPTIISNRPIIDVNSATKSLSIVFGGFIVTLLGIDVWYTKKHGILKLTGHTWAHLLFLAAALIGIMLSIFPGAIL</sequence>
<evidence type="ECO:0000259" key="3">
    <source>
        <dbReference type="Pfam" id="PF00188"/>
    </source>
</evidence>
<dbReference type="Proteomes" id="UP000178615">
    <property type="component" value="Unassembled WGS sequence"/>
</dbReference>
<feature type="transmembrane region" description="Helical" evidence="2">
    <location>
        <begin position="303"/>
        <end position="326"/>
    </location>
</feature>